<keyword evidence="1" id="KW-0732">Signal</keyword>
<protein>
    <submittedName>
        <fullName evidence="2">Uncharacterized protein</fullName>
    </submittedName>
</protein>
<dbReference type="RefSeq" id="WP_138365765.1">
    <property type="nucleotide sequence ID" value="NZ_VCEJ01000004.1"/>
</dbReference>
<evidence type="ECO:0000256" key="1">
    <source>
        <dbReference type="SAM" id="SignalP"/>
    </source>
</evidence>
<reference evidence="2 3" key="1">
    <citation type="submission" date="2019-05" db="EMBL/GenBank/DDBJ databases">
        <authorList>
            <person name="Qu J.-H."/>
        </authorList>
    </citation>
    <scope>NUCLEOTIDE SEQUENCE [LARGE SCALE GENOMIC DNA]</scope>
    <source>
        <strain evidence="2 3">T17</strain>
    </source>
</reference>
<dbReference type="AlphaFoldDB" id="A0A5R9KW47"/>
<sequence>MKLHITSLILIAVALGHHAFAQPAKLKGTWVTSQQELIEIRNLGRDSTNVLANNLLQESYFHLFIYGDTLSFQHIYTSSATDFKVEYTDRYDLKIISSNNSSLVVRPVSKLSKKYFQNRPLLKLSRKQDLIDTTIVFEKMIYHATPAWESPTVTIKLDNQKNLSLNITNNYYKYNGDLATGHYVAVLDDSTYQEFIKTLQNSSIRSLQFGTVEVKDSPEITLDIYFSGQRKYLKSTNVPTLANGLLYFIMRRLQKYPGLKSSEILDLLKR</sequence>
<dbReference type="OrthoDB" id="7172369at2"/>
<dbReference type="Proteomes" id="UP000306402">
    <property type="component" value="Unassembled WGS sequence"/>
</dbReference>
<organism evidence="2 3">
    <name type="scientific">Dyadobacter luticola</name>
    <dbReference type="NCBI Taxonomy" id="1979387"/>
    <lineage>
        <taxon>Bacteria</taxon>
        <taxon>Pseudomonadati</taxon>
        <taxon>Bacteroidota</taxon>
        <taxon>Cytophagia</taxon>
        <taxon>Cytophagales</taxon>
        <taxon>Spirosomataceae</taxon>
        <taxon>Dyadobacter</taxon>
    </lineage>
</organism>
<feature type="chain" id="PRO_5024368524" evidence="1">
    <location>
        <begin position="22"/>
        <end position="270"/>
    </location>
</feature>
<accession>A0A5R9KW47</accession>
<dbReference type="EMBL" id="VCEJ01000004">
    <property type="protein sequence ID" value="TLV00385.1"/>
    <property type="molecule type" value="Genomic_DNA"/>
</dbReference>
<gene>
    <name evidence="2" type="ORF">FEN17_12900</name>
</gene>
<proteinExistence type="predicted"/>
<name>A0A5R9KW47_9BACT</name>
<keyword evidence="3" id="KW-1185">Reference proteome</keyword>
<feature type="signal peptide" evidence="1">
    <location>
        <begin position="1"/>
        <end position="21"/>
    </location>
</feature>
<evidence type="ECO:0000313" key="3">
    <source>
        <dbReference type="Proteomes" id="UP000306402"/>
    </source>
</evidence>
<comment type="caution">
    <text evidence="2">The sequence shown here is derived from an EMBL/GenBank/DDBJ whole genome shotgun (WGS) entry which is preliminary data.</text>
</comment>
<evidence type="ECO:0000313" key="2">
    <source>
        <dbReference type="EMBL" id="TLV00385.1"/>
    </source>
</evidence>